<comment type="caution">
    <text evidence="2">The sequence shown here is derived from an EMBL/GenBank/DDBJ whole genome shotgun (WGS) entry which is preliminary data.</text>
</comment>
<dbReference type="AlphaFoldDB" id="A0A229FR68"/>
<feature type="non-terminal residue" evidence="2">
    <location>
        <position position="1114"/>
    </location>
</feature>
<sequence length="1114" mass="109067">NTGSTVAGGNNSLTITGNADVDGAITGVTNLSVSGTSNLGANVTTTGTQTYSGAVTLDADVVLSTNNNNITFAEAITGSGKDLTVSTGSGAITLVNVGTSLAPLGDIVLNSSRATNLNGAVYAANLETDSSGTGTEKIVINGGLVKTTGTQTYRESMTLGDDTILDGSIINTRKSINGSDFSLTITGHADIDGVITGVMNFSVSGDSNIGANITTTGTQIYTGPVTLSGGARTLTTTDSQITFSDIVNSEASQARALTIDVGSSKVEFNGVVGGVTGGGLGAITITGNLDLNNAIANAVRLSVSGTSDLAANVTTSGTQTYSGAVTLDADVVLSTNNNNITFAEAITGSGKDLTVSTGIGAITLVNVGTSLAPLGDIVLNSSRATNLDGAVYAANLETDSSGTGTGTIAINGGLVHTTGSQTYREAMTLGDDTTLTGSTVNTRKSINGSDYSLTITGHADIDGAITDLVDLSISGTSNLGADITLTGTQSYSGAVTISNNIELITTSGDINFASTVNGAKTLTLVTGNAGSVTVTGAVGGSAGLTGLNVTTDVLAANAINFANNGILDITITGDSVINGVISGTGISFDKSGVGTLTLNGNNTYGGITSINAGTLKLGHANALGSTASGSGTVVNANSTLDLNGLSITEPVTLNGGRFINGTLAGSMNLTADSILEASSGETEVEGIISGNFGLTITGNGTLTLSGNNTYTGLTNISSGTLRITHANALGSASGSTTIASGATLDLVNVAVASENLVINGGTLKDATSSWGGNITLSGNTTFDITTGDDLTIHGVISGTGSLNKISGGFLIFTNTNTYTGSTTVTAGKLSLAVNNLTNTVGSIAESAKVIANGTFDISGVTTDTTIKSLSGSGSVVLGAKDLNLSAANDTFSGVIGGTGALTLVSGSQTLSGANTYSGITTITDGTLFLSGSGSVSDSAKLVANGTFDISGATSAVNVKSLSGSGLVNLGSQDLTLTAANDDFAGVIGGNGDITLSAGTQTFSGANTYTGQTLVNGGTLVVTHNGGLGATTAGTSIAAGATLDLKNVTIDAESINLAAGTLTTTSGASSLVGSISLSDDATIAVSGTQLTLSGAISGIGFDITKNGSGNLVLSG</sequence>
<dbReference type="Gene3D" id="2.160.20.20">
    <property type="match status" value="2"/>
</dbReference>
<dbReference type="InterPro" id="IPR011050">
    <property type="entry name" value="Pectin_lyase_fold/virulence"/>
</dbReference>
<feature type="non-terminal residue" evidence="2">
    <location>
        <position position="1"/>
    </location>
</feature>
<dbReference type="EMBL" id="NJGG01000005">
    <property type="protein sequence ID" value="OXL14322.1"/>
    <property type="molecule type" value="Genomic_DNA"/>
</dbReference>
<organism evidence="2 3">
    <name type="scientific">Polynucleobacter cosmopolitanus</name>
    <dbReference type="NCBI Taxonomy" id="351345"/>
    <lineage>
        <taxon>Bacteria</taxon>
        <taxon>Pseudomonadati</taxon>
        <taxon>Pseudomonadota</taxon>
        <taxon>Betaproteobacteria</taxon>
        <taxon>Burkholderiales</taxon>
        <taxon>Burkholderiaceae</taxon>
        <taxon>Polynucleobacter</taxon>
    </lineage>
</organism>
<name>A0A229FR68_9BURK</name>
<proteinExistence type="predicted"/>
<dbReference type="SUPFAM" id="SSF51126">
    <property type="entry name" value="Pectin lyase-like"/>
    <property type="match status" value="1"/>
</dbReference>
<keyword evidence="1" id="KW-0732">Signal</keyword>
<dbReference type="RefSeq" id="WP_180738134.1">
    <property type="nucleotide sequence ID" value="NZ_NJGG01000005.1"/>
</dbReference>
<dbReference type="Pfam" id="PF12951">
    <property type="entry name" value="PATR"/>
    <property type="match status" value="5"/>
</dbReference>
<dbReference type="InterPro" id="IPR013425">
    <property type="entry name" value="Autotrns_rpt"/>
</dbReference>
<evidence type="ECO:0000313" key="2">
    <source>
        <dbReference type="EMBL" id="OXL14322.1"/>
    </source>
</evidence>
<protein>
    <recommendedName>
        <fullName evidence="4">Autotransporter domain-containing protein</fullName>
    </recommendedName>
</protein>
<keyword evidence="3" id="KW-1185">Reference proteome</keyword>
<dbReference type="NCBIfam" id="TIGR02601">
    <property type="entry name" value="autotrns_rpt"/>
    <property type="match status" value="5"/>
</dbReference>
<gene>
    <name evidence="2" type="ORF">AOC33_09050</name>
</gene>
<accession>A0A229FR68</accession>
<dbReference type="InterPro" id="IPR012332">
    <property type="entry name" value="Autotransporter_pectin_lyase_C"/>
</dbReference>
<evidence type="ECO:0000256" key="1">
    <source>
        <dbReference type="ARBA" id="ARBA00022729"/>
    </source>
</evidence>
<dbReference type="Proteomes" id="UP000215188">
    <property type="component" value="Unassembled WGS sequence"/>
</dbReference>
<evidence type="ECO:0000313" key="3">
    <source>
        <dbReference type="Proteomes" id="UP000215188"/>
    </source>
</evidence>
<evidence type="ECO:0008006" key="4">
    <source>
        <dbReference type="Google" id="ProtNLM"/>
    </source>
</evidence>
<reference evidence="2 3" key="1">
    <citation type="submission" date="2017-06" db="EMBL/GenBank/DDBJ databases">
        <title>Reclassification of a Polynucleobacter cosmopolitanus strain isolated from tropical Lake Victoria as Polynucleobacter victoriensis comb. nov.</title>
        <authorList>
            <person name="Hahn M.W."/>
        </authorList>
    </citation>
    <scope>NUCLEOTIDE SEQUENCE [LARGE SCALE GENOMIC DNA]</scope>
    <source>
        <strain evidence="2 3">MWH-MoIso2</strain>
    </source>
</reference>